<dbReference type="RefSeq" id="WP_152378947.1">
    <property type="nucleotide sequence ID" value="NZ_CP045298.1"/>
</dbReference>
<evidence type="ECO:0000313" key="2">
    <source>
        <dbReference type="Proteomes" id="UP001242811"/>
    </source>
</evidence>
<organism evidence="1 2">
    <name type="scientific">Paenibacillus brasilensis</name>
    <dbReference type="NCBI Taxonomy" id="128574"/>
    <lineage>
        <taxon>Bacteria</taxon>
        <taxon>Bacillati</taxon>
        <taxon>Bacillota</taxon>
        <taxon>Bacilli</taxon>
        <taxon>Bacillales</taxon>
        <taxon>Paenibacillaceae</taxon>
        <taxon>Paenibacillus</taxon>
    </lineage>
</organism>
<gene>
    <name evidence="1" type="ORF">QOZ95_005003</name>
</gene>
<proteinExistence type="predicted"/>
<sequence>MQKNLNVDKILGVMLKEIQNETRKWLAGRPCSEEAFLNRLTEVLAKPRRNCDVGNTEVYKVEVKQYILHRKGKNQTDKYGSDLAVTISIPDLEFSKTSLLQLKKSENYKAQLLRDQIQQASQFEPIKQRSFVMTVDESRGGIKVNSITNIEKDIPIGQASKTFECEEWDTLSEWIIKWMSCKVGAGNKANDPMPIEKLLEKQIINDGEIDQLELDDIYDSNELKLPEDFFLTKNWIKYTFRKE</sequence>
<protein>
    <submittedName>
        <fullName evidence="1">Uncharacterized protein</fullName>
    </submittedName>
</protein>
<evidence type="ECO:0000313" key="1">
    <source>
        <dbReference type="EMBL" id="MDQ0496803.1"/>
    </source>
</evidence>
<dbReference type="Proteomes" id="UP001242811">
    <property type="component" value="Unassembled WGS sequence"/>
</dbReference>
<accession>A0ABU0L677</accession>
<keyword evidence="2" id="KW-1185">Reference proteome</keyword>
<dbReference type="EMBL" id="JAUSWA010000044">
    <property type="protein sequence ID" value="MDQ0496803.1"/>
    <property type="molecule type" value="Genomic_DNA"/>
</dbReference>
<comment type="caution">
    <text evidence="1">The sequence shown here is derived from an EMBL/GenBank/DDBJ whole genome shotgun (WGS) entry which is preliminary data.</text>
</comment>
<name>A0ABU0L677_9BACL</name>
<reference evidence="1 2" key="1">
    <citation type="submission" date="2023-07" db="EMBL/GenBank/DDBJ databases">
        <title>Genomic Encyclopedia of Type Strains, Phase IV (KMG-IV): sequencing the most valuable type-strain genomes for metagenomic binning, comparative biology and taxonomic classification.</title>
        <authorList>
            <person name="Goeker M."/>
        </authorList>
    </citation>
    <scope>NUCLEOTIDE SEQUENCE [LARGE SCALE GENOMIC DNA]</scope>
    <source>
        <strain evidence="1 2">DSM 14914</strain>
    </source>
</reference>